<name>X0Z761_9ZZZZ</name>
<gene>
    <name evidence="1" type="ORF">S01H4_04592</name>
</gene>
<comment type="caution">
    <text evidence="1">The sequence shown here is derived from an EMBL/GenBank/DDBJ whole genome shotgun (WGS) entry which is preliminary data.</text>
</comment>
<sequence length="80" mass="9440">MFTPSIYQLALSNFIKEGYFERHINKMKKLYKGKRKILIDKLKDEFKSSIKISGDSIGLYIVVEFKNVIFTDQIFKISGW</sequence>
<dbReference type="InterPro" id="IPR051446">
    <property type="entry name" value="HTH_trans_reg/aminotransferase"/>
</dbReference>
<proteinExistence type="predicted"/>
<dbReference type="AlphaFoldDB" id="X0Z761"/>
<accession>X0Z761</accession>
<dbReference type="InterPro" id="IPR015421">
    <property type="entry name" value="PyrdxlP-dep_Trfase_major"/>
</dbReference>
<evidence type="ECO:0000313" key="1">
    <source>
        <dbReference type="EMBL" id="GAG65225.1"/>
    </source>
</evidence>
<reference evidence="1" key="1">
    <citation type="journal article" date="2014" name="Front. Microbiol.">
        <title>High frequency of phylogenetically diverse reductive dehalogenase-homologous genes in deep subseafloor sedimentary metagenomes.</title>
        <authorList>
            <person name="Kawai M."/>
            <person name="Futagami T."/>
            <person name="Toyoda A."/>
            <person name="Takaki Y."/>
            <person name="Nishi S."/>
            <person name="Hori S."/>
            <person name="Arai W."/>
            <person name="Tsubouchi T."/>
            <person name="Morono Y."/>
            <person name="Uchiyama I."/>
            <person name="Ito T."/>
            <person name="Fujiyama A."/>
            <person name="Inagaki F."/>
            <person name="Takami H."/>
        </authorList>
    </citation>
    <scope>NUCLEOTIDE SEQUENCE</scope>
    <source>
        <strain evidence="1">Expedition CK06-06</strain>
    </source>
</reference>
<dbReference type="Gene3D" id="3.40.640.10">
    <property type="entry name" value="Type I PLP-dependent aspartate aminotransferase-like (Major domain)"/>
    <property type="match status" value="1"/>
</dbReference>
<dbReference type="PANTHER" id="PTHR46577:SF1">
    <property type="entry name" value="HTH-TYPE TRANSCRIPTIONAL REGULATORY PROTEIN GABR"/>
    <property type="match status" value="1"/>
</dbReference>
<dbReference type="InterPro" id="IPR015424">
    <property type="entry name" value="PyrdxlP-dep_Trfase"/>
</dbReference>
<dbReference type="SUPFAM" id="SSF53383">
    <property type="entry name" value="PLP-dependent transferases"/>
    <property type="match status" value="1"/>
</dbReference>
<organism evidence="1">
    <name type="scientific">marine sediment metagenome</name>
    <dbReference type="NCBI Taxonomy" id="412755"/>
    <lineage>
        <taxon>unclassified sequences</taxon>
        <taxon>metagenomes</taxon>
        <taxon>ecological metagenomes</taxon>
    </lineage>
</organism>
<protein>
    <submittedName>
        <fullName evidence="1">Uncharacterized protein</fullName>
    </submittedName>
</protein>
<dbReference type="PANTHER" id="PTHR46577">
    <property type="entry name" value="HTH-TYPE TRANSCRIPTIONAL REGULATORY PROTEIN GABR"/>
    <property type="match status" value="1"/>
</dbReference>
<dbReference type="EMBL" id="BART01001244">
    <property type="protein sequence ID" value="GAG65225.1"/>
    <property type="molecule type" value="Genomic_DNA"/>
</dbReference>